<sequence>MRKCLIIVMCAALPLAACGEEAKSVEYYKEHLTEAREKAARCQSNGDAGDNCGNAAVAIQQAAREQFDRDRARTEKNLKSGAMWPTWNGK</sequence>
<accession>A0A840HWP7</accession>
<organism evidence="3 4">
    <name type="scientific">Rhizorhapis suberifaciens</name>
    <name type="common">corky root of lettuce</name>
    <dbReference type="NCBI Taxonomy" id="13656"/>
    <lineage>
        <taxon>Bacteria</taxon>
        <taxon>Pseudomonadati</taxon>
        <taxon>Pseudomonadota</taxon>
        <taxon>Alphaproteobacteria</taxon>
        <taxon>Sphingomonadales</taxon>
        <taxon>Sphingomonadaceae</taxon>
        <taxon>Rhizorhapis</taxon>
    </lineage>
</organism>
<keyword evidence="4" id="KW-1185">Reference proteome</keyword>
<feature type="region of interest" description="Disordered" evidence="1">
    <location>
        <begin position="66"/>
        <end position="90"/>
    </location>
</feature>
<evidence type="ECO:0008006" key="5">
    <source>
        <dbReference type="Google" id="ProtNLM"/>
    </source>
</evidence>
<gene>
    <name evidence="3" type="ORF">HNQ99_003108</name>
</gene>
<dbReference type="RefSeq" id="WP_184477143.1">
    <property type="nucleotide sequence ID" value="NZ_JACHOV010000014.1"/>
</dbReference>
<evidence type="ECO:0000256" key="1">
    <source>
        <dbReference type="SAM" id="MobiDB-lite"/>
    </source>
</evidence>
<comment type="caution">
    <text evidence="3">The sequence shown here is derived from an EMBL/GenBank/DDBJ whole genome shotgun (WGS) entry which is preliminary data.</text>
</comment>
<dbReference type="Proteomes" id="UP000575068">
    <property type="component" value="Unassembled WGS sequence"/>
</dbReference>
<feature type="compositionally biased region" description="Basic and acidic residues" evidence="1">
    <location>
        <begin position="66"/>
        <end position="78"/>
    </location>
</feature>
<evidence type="ECO:0000313" key="3">
    <source>
        <dbReference type="EMBL" id="MBB4642772.1"/>
    </source>
</evidence>
<dbReference type="InterPro" id="IPR047937">
    <property type="entry name" value="Eex_IncN-like"/>
</dbReference>
<protein>
    <recommendedName>
        <fullName evidence="5">EexN family lipoprotein</fullName>
    </recommendedName>
</protein>
<dbReference type="NCBIfam" id="NF033894">
    <property type="entry name" value="Eex_IncN"/>
    <property type="match status" value="1"/>
</dbReference>
<feature type="signal peptide" evidence="2">
    <location>
        <begin position="1"/>
        <end position="19"/>
    </location>
</feature>
<evidence type="ECO:0000313" key="4">
    <source>
        <dbReference type="Proteomes" id="UP000575068"/>
    </source>
</evidence>
<proteinExistence type="predicted"/>
<feature type="chain" id="PRO_5033041841" description="EexN family lipoprotein" evidence="2">
    <location>
        <begin position="20"/>
        <end position="90"/>
    </location>
</feature>
<evidence type="ECO:0000256" key="2">
    <source>
        <dbReference type="SAM" id="SignalP"/>
    </source>
</evidence>
<keyword evidence="2" id="KW-0732">Signal</keyword>
<dbReference type="EMBL" id="JACHOV010000014">
    <property type="protein sequence ID" value="MBB4642772.1"/>
    <property type="molecule type" value="Genomic_DNA"/>
</dbReference>
<dbReference type="AlphaFoldDB" id="A0A840HWP7"/>
<reference evidence="3 4" key="1">
    <citation type="submission" date="2020-08" db="EMBL/GenBank/DDBJ databases">
        <title>Genomic Encyclopedia of Type Strains, Phase IV (KMG-IV): sequencing the most valuable type-strain genomes for metagenomic binning, comparative biology and taxonomic classification.</title>
        <authorList>
            <person name="Goeker M."/>
        </authorList>
    </citation>
    <scope>NUCLEOTIDE SEQUENCE [LARGE SCALE GENOMIC DNA]</scope>
    <source>
        <strain evidence="3 4">DSM 7465</strain>
    </source>
</reference>
<name>A0A840HWP7_9SPHN</name>